<accession>A0AAX4K771</accession>
<sequence>MSYLFWRATNAPPEAFKGQPLPYKDSSLISNFFLNWAGPALRLAYSRNIEANDLKDLSFGLQARTLGDKLESNYMKRVPPSLRSERYRAEENVADKPDSAYDQSLFKAIYFTIWKQWWWMNFTKLLGRE</sequence>
<dbReference type="Proteomes" id="UP001355207">
    <property type="component" value="Chromosome 11"/>
</dbReference>
<protein>
    <submittedName>
        <fullName evidence="1">Uncharacterized protein</fullName>
    </submittedName>
</protein>
<dbReference type="AlphaFoldDB" id="A0AAX4K771"/>
<gene>
    <name evidence="1" type="ORF">L201_007891</name>
</gene>
<dbReference type="GeneID" id="91098559"/>
<evidence type="ECO:0000313" key="1">
    <source>
        <dbReference type="EMBL" id="WWC92928.1"/>
    </source>
</evidence>
<organism evidence="1 2">
    <name type="scientific">Kwoniella dendrophila CBS 6074</name>
    <dbReference type="NCBI Taxonomy" id="1295534"/>
    <lineage>
        <taxon>Eukaryota</taxon>
        <taxon>Fungi</taxon>
        <taxon>Dikarya</taxon>
        <taxon>Basidiomycota</taxon>
        <taxon>Agaricomycotina</taxon>
        <taxon>Tremellomycetes</taxon>
        <taxon>Tremellales</taxon>
        <taxon>Cryptococcaceae</taxon>
        <taxon>Kwoniella</taxon>
    </lineage>
</organism>
<reference evidence="1 2" key="1">
    <citation type="submission" date="2024-01" db="EMBL/GenBank/DDBJ databases">
        <title>Comparative genomics of Cryptococcus and Kwoniella reveals pathogenesis evolution and contrasting modes of karyotype evolution via chromosome fusion or intercentromeric recombination.</title>
        <authorList>
            <person name="Coelho M.A."/>
            <person name="David-Palma M."/>
            <person name="Shea T."/>
            <person name="Bowers K."/>
            <person name="McGinley-Smith S."/>
            <person name="Mohammad A.W."/>
            <person name="Gnirke A."/>
            <person name="Yurkov A.M."/>
            <person name="Nowrousian M."/>
            <person name="Sun S."/>
            <person name="Cuomo C.A."/>
            <person name="Heitman J."/>
        </authorList>
    </citation>
    <scope>NUCLEOTIDE SEQUENCE [LARGE SCALE GENOMIC DNA]</scope>
    <source>
        <strain evidence="1 2">CBS 6074</strain>
    </source>
</reference>
<dbReference type="RefSeq" id="XP_066079690.1">
    <property type="nucleotide sequence ID" value="XM_066223593.1"/>
</dbReference>
<keyword evidence="2" id="KW-1185">Reference proteome</keyword>
<dbReference type="EMBL" id="CP144108">
    <property type="protein sequence ID" value="WWC92928.1"/>
    <property type="molecule type" value="Genomic_DNA"/>
</dbReference>
<evidence type="ECO:0000313" key="2">
    <source>
        <dbReference type="Proteomes" id="UP001355207"/>
    </source>
</evidence>
<name>A0AAX4K771_9TREE</name>
<proteinExistence type="predicted"/>